<dbReference type="PROSITE" id="PS51257">
    <property type="entry name" value="PROKAR_LIPOPROTEIN"/>
    <property type="match status" value="1"/>
</dbReference>
<organism evidence="13 14">
    <name type="scientific">Novispirillum itersonii</name>
    <name type="common">Aquaspirillum itersonii</name>
    <dbReference type="NCBI Taxonomy" id="189"/>
    <lineage>
        <taxon>Bacteria</taxon>
        <taxon>Pseudomonadati</taxon>
        <taxon>Pseudomonadota</taxon>
        <taxon>Alphaproteobacteria</taxon>
        <taxon>Rhodospirillales</taxon>
        <taxon>Novispirillaceae</taxon>
        <taxon>Novispirillum</taxon>
    </lineage>
</organism>
<sequence>MKHLLLPHRPALILSALLSIVGTACGLVPYLVVYAVAIEASGGTLSTASVLVWAGIAFAAIVGKVGLNTLANTLSHRTAYQFLYELRVLLVEKLDRVPLGLFSTKTTADLKKTINEDVEQIEEAIAHAIPDVATALAVPFVSAALLAVVDWRLALLALAMFPLIVVIYPLALAATRRLGAEYSSALVALHAATLEYIQGMRVIRAFLATGAVPSRFATAVDRMAVATYRLSEAALAPGALLTIGLRANILVLLPAGGLLWIDGSVSTPTLVLFLLMGLGMNAPAQKLIITAGTFAMRMSTAGKAIAAILETPDLPVPASPQRPEGYAVSFRDVSFRYGEEESGGVSGVSFDVPVGTVTAIVGPSGAGKTTLARLLCRFHDVSTGAITLGGVDLRAMAPQDLLASISFILQDAWLFTGTIRDNIRAGRPEASDADVAEAARRARVDLFAATLPQGLDSPVGEGGRGLSGGQRQRVAIARALLRAAPVVVLDEATSALDPENEAEVMEALRELATGRTVIAIAHRLNTVRSADQILYMEGGRVVDSGPHAALLTRCPAYARLCDRFDADEGWTLHGGMEAEAVSVPEALPAAPVPPAAASSGDDDRLIGGRNGLAIFLSLLGPMRSVLLTRALPLLFLEGLFMGAPVLATVATLLDGMAGTLTAASVWLYTGLVLASFGMQGLFNVLAHRVLWRIQTTAAPRLQHRIGNHLRRVPLGVLTRRETGALETLITRHVTELNMVLPPAQMMRAVVAPLVSLAVLVAVDWRLALAVVATIPAFLLVVSLSDRLYRAIWSDLLASREDLSARLIDHLQGVATLRAFGMGGLRHRALAVALDRHRQVSLATVLRLSPTMAVGVSILDLGFCAILLAGGLLTAAGSLSLPLFLLVLVVGLVFYGPIIDAFDLVAARRQQDQTIQRISEVLSLPVLPEPVAPALPPGLDITFDHVGFSWTGDGAALLDVSLNLAAGRLHAFVGPSGSGKTTALTLLARFQDVDQGAIRIGGVDLRALEEKTRAGLFSIVFQDTFLFDDTVAGNLRVARPGITDAEMIAAATAARCHDFILALPEGYETRVGEGGGRLSGGERQRLAIARAILKGAPVVLLDEATASVDPETSHEIRAALASLCAGKTVVVVAHRLSSVRHADQIVVFDQGRIAGSGRYEDLLRDCATFRRLADREPVSGPPEGGIPEARQVPSVPA</sequence>
<name>A0A7X0DPA4_NOVIT</name>
<feature type="domain" description="ABC transmembrane type-1" evidence="12">
    <location>
        <begin position="630"/>
        <end position="909"/>
    </location>
</feature>
<feature type="transmembrane region" description="Helical" evidence="10">
    <location>
        <begin position="12"/>
        <end position="38"/>
    </location>
</feature>
<dbReference type="Pfam" id="PF00664">
    <property type="entry name" value="ABC_membrane"/>
    <property type="match status" value="2"/>
</dbReference>
<keyword evidence="2" id="KW-0813">Transport</keyword>
<evidence type="ECO:0000256" key="9">
    <source>
        <dbReference type="SAM" id="MobiDB-lite"/>
    </source>
</evidence>
<evidence type="ECO:0000313" key="13">
    <source>
        <dbReference type="EMBL" id="MBB6212149.1"/>
    </source>
</evidence>
<dbReference type="InterPro" id="IPR011527">
    <property type="entry name" value="ABC1_TM_dom"/>
</dbReference>
<keyword evidence="4 10" id="KW-0812">Transmembrane</keyword>
<comment type="subcellular location">
    <subcellularLocation>
        <location evidence="1">Cell membrane</location>
        <topology evidence="1">Multi-pass membrane protein</topology>
    </subcellularLocation>
</comment>
<evidence type="ECO:0000256" key="4">
    <source>
        <dbReference type="ARBA" id="ARBA00022692"/>
    </source>
</evidence>
<feature type="transmembrane region" description="Helical" evidence="10">
    <location>
        <begin position="132"/>
        <end position="149"/>
    </location>
</feature>
<evidence type="ECO:0000256" key="1">
    <source>
        <dbReference type="ARBA" id="ARBA00004651"/>
    </source>
</evidence>
<keyword evidence="14" id="KW-1185">Reference proteome</keyword>
<keyword evidence="3" id="KW-1003">Cell membrane</keyword>
<feature type="transmembrane region" description="Helical" evidence="10">
    <location>
        <begin position="631"/>
        <end position="653"/>
    </location>
</feature>
<feature type="domain" description="ABC transmembrane type-1" evidence="12">
    <location>
        <begin position="13"/>
        <end position="296"/>
    </location>
</feature>
<dbReference type="GO" id="GO:0005524">
    <property type="term" value="F:ATP binding"/>
    <property type="evidence" value="ECO:0007669"/>
    <property type="project" value="UniProtKB-KW"/>
</dbReference>
<dbReference type="RefSeq" id="WP_184265583.1">
    <property type="nucleotide sequence ID" value="NZ_JACIIX010000017.1"/>
</dbReference>
<accession>A0A7X0DPA4</accession>
<dbReference type="FunFam" id="3.40.50.300:FF:000221">
    <property type="entry name" value="Multidrug ABC transporter ATP-binding protein"/>
    <property type="match status" value="2"/>
</dbReference>
<gene>
    <name evidence="13" type="ORF">FHS48_003597</name>
</gene>
<evidence type="ECO:0000256" key="7">
    <source>
        <dbReference type="ARBA" id="ARBA00022989"/>
    </source>
</evidence>
<dbReference type="GO" id="GO:0016887">
    <property type="term" value="F:ATP hydrolysis activity"/>
    <property type="evidence" value="ECO:0007669"/>
    <property type="project" value="InterPro"/>
</dbReference>
<evidence type="ECO:0000256" key="5">
    <source>
        <dbReference type="ARBA" id="ARBA00022741"/>
    </source>
</evidence>
<dbReference type="InterPro" id="IPR003439">
    <property type="entry name" value="ABC_transporter-like_ATP-bd"/>
</dbReference>
<evidence type="ECO:0000259" key="12">
    <source>
        <dbReference type="PROSITE" id="PS50929"/>
    </source>
</evidence>
<protein>
    <submittedName>
        <fullName evidence="13">ABC-type multidrug transport system fused ATPase/permease subunit</fullName>
    </submittedName>
</protein>
<dbReference type="InterPro" id="IPR027417">
    <property type="entry name" value="P-loop_NTPase"/>
</dbReference>
<dbReference type="SUPFAM" id="SSF52540">
    <property type="entry name" value="P-loop containing nucleoside triphosphate hydrolases"/>
    <property type="match status" value="2"/>
</dbReference>
<evidence type="ECO:0000259" key="11">
    <source>
        <dbReference type="PROSITE" id="PS50893"/>
    </source>
</evidence>
<dbReference type="SUPFAM" id="SSF90123">
    <property type="entry name" value="ABC transporter transmembrane region"/>
    <property type="match status" value="2"/>
</dbReference>
<dbReference type="PROSITE" id="PS00211">
    <property type="entry name" value="ABC_TRANSPORTER_1"/>
    <property type="match status" value="2"/>
</dbReference>
<feature type="transmembrane region" description="Helical" evidence="10">
    <location>
        <begin position="155"/>
        <end position="174"/>
    </location>
</feature>
<feature type="domain" description="ABC transporter" evidence="11">
    <location>
        <begin position="328"/>
        <end position="563"/>
    </location>
</feature>
<dbReference type="GO" id="GO:0005886">
    <property type="term" value="C:plasma membrane"/>
    <property type="evidence" value="ECO:0007669"/>
    <property type="project" value="UniProtKB-SubCell"/>
</dbReference>
<comment type="caution">
    <text evidence="13">The sequence shown here is derived from an EMBL/GenBank/DDBJ whole genome shotgun (WGS) entry which is preliminary data.</text>
</comment>
<keyword evidence="7 10" id="KW-1133">Transmembrane helix</keyword>
<dbReference type="InterPro" id="IPR003593">
    <property type="entry name" value="AAA+_ATPase"/>
</dbReference>
<dbReference type="Gene3D" id="1.20.1560.10">
    <property type="entry name" value="ABC transporter type 1, transmembrane domain"/>
    <property type="match status" value="2"/>
</dbReference>
<feature type="region of interest" description="Disordered" evidence="9">
    <location>
        <begin position="1173"/>
        <end position="1196"/>
    </location>
</feature>
<dbReference type="InterPro" id="IPR036640">
    <property type="entry name" value="ABC1_TM_sf"/>
</dbReference>
<evidence type="ECO:0000256" key="2">
    <source>
        <dbReference type="ARBA" id="ARBA00022448"/>
    </source>
</evidence>
<evidence type="ECO:0000256" key="10">
    <source>
        <dbReference type="SAM" id="Phobius"/>
    </source>
</evidence>
<feature type="transmembrane region" description="Helical" evidence="10">
    <location>
        <begin position="665"/>
        <end position="686"/>
    </location>
</feature>
<feature type="transmembrane region" description="Helical" evidence="10">
    <location>
        <begin position="267"/>
        <end position="289"/>
    </location>
</feature>
<evidence type="ECO:0000256" key="6">
    <source>
        <dbReference type="ARBA" id="ARBA00022840"/>
    </source>
</evidence>
<reference evidence="13 14" key="1">
    <citation type="submission" date="2020-08" db="EMBL/GenBank/DDBJ databases">
        <title>Genomic Encyclopedia of Type Strains, Phase IV (KMG-IV): sequencing the most valuable type-strain genomes for metagenomic binning, comparative biology and taxonomic classification.</title>
        <authorList>
            <person name="Goeker M."/>
        </authorList>
    </citation>
    <scope>NUCLEOTIDE SEQUENCE [LARGE SCALE GENOMIC DNA]</scope>
    <source>
        <strain evidence="13 14">DSM 11590</strain>
    </source>
</reference>
<proteinExistence type="predicted"/>
<feature type="domain" description="ABC transporter" evidence="11">
    <location>
        <begin position="940"/>
        <end position="1174"/>
    </location>
</feature>
<evidence type="ECO:0000313" key="14">
    <source>
        <dbReference type="Proteomes" id="UP000544872"/>
    </source>
</evidence>
<feature type="transmembrane region" description="Helical" evidence="10">
    <location>
        <begin position="878"/>
        <end position="898"/>
    </location>
</feature>
<keyword evidence="8 10" id="KW-0472">Membrane</keyword>
<keyword evidence="6" id="KW-0067">ATP-binding</keyword>
<feature type="transmembrane region" description="Helical" evidence="10">
    <location>
        <begin position="239"/>
        <end position="261"/>
    </location>
</feature>
<dbReference type="InterPro" id="IPR039421">
    <property type="entry name" value="Type_1_exporter"/>
</dbReference>
<dbReference type="Gene3D" id="3.40.50.300">
    <property type="entry name" value="P-loop containing nucleotide triphosphate hydrolases"/>
    <property type="match status" value="2"/>
</dbReference>
<dbReference type="EMBL" id="JACIIX010000017">
    <property type="protein sequence ID" value="MBB6212149.1"/>
    <property type="molecule type" value="Genomic_DNA"/>
</dbReference>
<dbReference type="InterPro" id="IPR017871">
    <property type="entry name" value="ABC_transporter-like_CS"/>
</dbReference>
<dbReference type="Pfam" id="PF00005">
    <property type="entry name" value="ABC_tran"/>
    <property type="match status" value="2"/>
</dbReference>
<dbReference type="PANTHER" id="PTHR24221:SF654">
    <property type="entry name" value="ATP-BINDING CASSETTE SUB-FAMILY B MEMBER 6"/>
    <property type="match status" value="1"/>
</dbReference>
<dbReference type="AlphaFoldDB" id="A0A7X0DPA4"/>
<evidence type="ECO:0000256" key="8">
    <source>
        <dbReference type="ARBA" id="ARBA00023136"/>
    </source>
</evidence>
<feature type="transmembrane region" description="Helical" evidence="10">
    <location>
        <begin position="50"/>
        <end position="67"/>
    </location>
</feature>
<keyword evidence="5" id="KW-0547">Nucleotide-binding</keyword>
<dbReference type="GO" id="GO:0140359">
    <property type="term" value="F:ABC-type transporter activity"/>
    <property type="evidence" value="ECO:0007669"/>
    <property type="project" value="InterPro"/>
</dbReference>
<dbReference type="PANTHER" id="PTHR24221">
    <property type="entry name" value="ATP-BINDING CASSETTE SUB-FAMILY B"/>
    <property type="match status" value="1"/>
</dbReference>
<feature type="transmembrane region" description="Helical" evidence="10">
    <location>
        <begin position="851"/>
        <end position="872"/>
    </location>
</feature>
<dbReference type="PROSITE" id="PS50929">
    <property type="entry name" value="ABC_TM1F"/>
    <property type="match status" value="2"/>
</dbReference>
<dbReference type="Proteomes" id="UP000544872">
    <property type="component" value="Unassembled WGS sequence"/>
</dbReference>
<dbReference type="SMART" id="SM00382">
    <property type="entry name" value="AAA"/>
    <property type="match status" value="2"/>
</dbReference>
<dbReference type="PROSITE" id="PS50893">
    <property type="entry name" value="ABC_TRANSPORTER_2"/>
    <property type="match status" value="2"/>
</dbReference>
<evidence type="ECO:0000256" key="3">
    <source>
        <dbReference type="ARBA" id="ARBA00022475"/>
    </source>
</evidence>